<dbReference type="EMBL" id="CP042187">
    <property type="protein sequence ID" value="QDS69695.1"/>
    <property type="molecule type" value="Genomic_DNA"/>
</dbReference>
<evidence type="ECO:0000256" key="12">
    <source>
        <dbReference type="ARBA" id="ARBA00046254"/>
    </source>
</evidence>
<keyword evidence="7" id="KW-0472">Membrane</keyword>
<evidence type="ECO:0000256" key="10">
    <source>
        <dbReference type="ARBA" id="ARBA00030311"/>
    </source>
</evidence>
<evidence type="ECO:0000256" key="7">
    <source>
        <dbReference type="ARBA" id="ARBA00023136"/>
    </source>
</evidence>
<dbReference type="FunFam" id="3.40.50.10580:FF:000002">
    <property type="entry name" value="V-type proton ATPase subunit F"/>
    <property type="match status" value="1"/>
</dbReference>
<keyword evidence="6" id="KW-0406">Ion transport</keyword>
<feature type="region of interest" description="Disordered" evidence="15">
    <location>
        <begin position="502"/>
        <end position="522"/>
    </location>
</feature>
<feature type="domain" description="SAP" evidence="16">
    <location>
        <begin position="222"/>
        <end position="256"/>
    </location>
</feature>
<dbReference type="OrthoDB" id="10261947at2759"/>
<dbReference type="Proteomes" id="UP000316270">
    <property type="component" value="Chromosome 3"/>
</dbReference>
<dbReference type="Gene3D" id="3.40.50.10580">
    <property type="entry name" value="ATPase, V1 complex, subunit F"/>
    <property type="match status" value="1"/>
</dbReference>
<comment type="subcellular location">
    <subcellularLocation>
        <location evidence="8">Vacuole membrane</location>
        <topology evidence="8">Peripheral membrane protein</topology>
        <orientation evidence="8">Cytoplasmic side</orientation>
    </subcellularLocation>
</comment>
<feature type="compositionally biased region" description="Polar residues" evidence="15">
    <location>
        <begin position="513"/>
        <end position="522"/>
    </location>
</feature>
<keyword evidence="18" id="KW-1185">Reference proteome</keyword>
<accession>A0A517L231</accession>
<comment type="subunit">
    <text evidence="9">V-ATPase is a heteromultimeric enzyme composed of a peripheral catalytic V1 complex (components A to H) attached to an integral membrane V0 proton pore complex (components: a, c, c', c'', d, e, f and VOA1).</text>
</comment>
<proteinExistence type="inferred from homology"/>
<evidence type="ECO:0000256" key="13">
    <source>
        <dbReference type="ARBA" id="ARBA00071100"/>
    </source>
</evidence>
<evidence type="ECO:0000259" key="16">
    <source>
        <dbReference type="PROSITE" id="PS50800"/>
    </source>
</evidence>
<dbReference type="InterPro" id="IPR008218">
    <property type="entry name" value="ATPase_V1-cplx_f_g_su"/>
</dbReference>
<reference evidence="17 18" key="1">
    <citation type="submission" date="2019-07" db="EMBL/GenBank/DDBJ databases">
        <title>Finished genome of Venturia effusa.</title>
        <authorList>
            <person name="Young C.A."/>
            <person name="Cox M.P."/>
            <person name="Ganley A.R.D."/>
            <person name="David W.J."/>
        </authorList>
    </citation>
    <scope>NUCLEOTIDE SEQUENCE [LARGE SCALE GENOMIC DNA]</scope>
    <source>
        <strain evidence="18">albino</strain>
    </source>
</reference>
<evidence type="ECO:0000256" key="9">
    <source>
        <dbReference type="ARBA" id="ARBA00029477"/>
    </source>
</evidence>
<comment type="function">
    <text evidence="12">Subunit of the V1 complex of vacuolar(H+)-ATPase (V-ATPase), a multisubunit enzyme composed of a peripheral complex (V1) that hydrolyzes ATP and a membrane integral complex (V0) that translocates protons. V-ATPase is responsible for acidifying and maintaining the pH of intracellular compartments.</text>
</comment>
<evidence type="ECO:0000256" key="4">
    <source>
        <dbReference type="ARBA" id="ARBA00022554"/>
    </source>
</evidence>
<organism evidence="17 18">
    <name type="scientific">Venturia effusa</name>
    <dbReference type="NCBI Taxonomy" id="50376"/>
    <lineage>
        <taxon>Eukaryota</taxon>
        <taxon>Fungi</taxon>
        <taxon>Dikarya</taxon>
        <taxon>Ascomycota</taxon>
        <taxon>Pezizomycotina</taxon>
        <taxon>Dothideomycetes</taxon>
        <taxon>Pleosporomycetidae</taxon>
        <taxon>Venturiales</taxon>
        <taxon>Venturiaceae</taxon>
        <taxon>Venturia</taxon>
    </lineage>
</organism>
<dbReference type="AlphaFoldDB" id="A0A517L231"/>
<protein>
    <recommendedName>
        <fullName evidence="2">V-type proton ATPase subunit F</fullName>
    </recommendedName>
    <alternativeName>
        <fullName evidence="11">V-ATPase 14 kDa subunit</fullName>
    </alternativeName>
    <alternativeName>
        <fullName evidence="13">V-type proton ATPase subunit f</fullName>
    </alternativeName>
    <alternativeName>
        <fullName evidence="10">Vacuolar proton pump subunit F</fullName>
    </alternativeName>
</protein>
<evidence type="ECO:0000256" key="3">
    <source>
        <dbReference type="ARBA" id="ARBA00022448"/>
    </source>
</evidence>
<evidence type="ECO:0000256" key="1">
    <source>
        <dbReference type="ARBA" id="ARBA00010148"/>
    </source>
</evidence>
<dbReference type="Pfam" id="PF01990">
    <property type="entry name" value="ATP-synt_F"/>
    <property type="match status" value="1"/>
</dbReference>
<dbReference type="GO" id="GO:0000329">
    <property type="term" value="C:fungal-type vacuole membrane"/>
    <property type="evidence" value="ECO:0007669"/>
    <property type="project" value="TreeGrafter"/>
</dbReference>
<evidence type="ECO:0000256" key="5">
    <source>
        <dbReference type="ARBA" id="ARBA00022781"/>
    </source>
</evidence>
<evidence type="ECO:0000313" key="17">
    <source>
        <dbReference type="EMBL" id="QDS69695.1"/>
    </source>
</evidence>
<dbReference type="SMART" id="SM00513">
    <property type="entry name" value="SAP"/>
    <property type="match status" value="1"/>
</dbReference>
<dbReference type="Pfam" id="PF02037">
    <property type="entry name" value="SAP"/>
    <property type="match status" value="1"/>
</dbReference>
<dbReference type="PROSITE" id="PS50800">
    <property type="entry name" value="SAP"/>
    <property type="match status" value="1"/>
</dbReference>
<dbReference type="PANTHER" id="PTHR13861:SF2">
    <property type="entry name" value="V-TYPE PROTON ATPASE SUBUNIT F"/>
    <property type="match status" value="1"/>
</dbReference>
<sequence>MAQPTSAYKDRQFLAVIGDEDSVTGLLLAGVGHVTAPPDAQKNFLVVDAKTETAAIEAAFDNFTDKRKDIAILLINQHIAEKIRHRVDAYTQAFPSLLEIPSKDHPYDPEKDSVLKRVRRLFGDHVTQRIDKNNPPQESVVRFYIRDRNAASEFFNAPALKPSVGPSGSVLEIKPTLEFQSDPESPAGSIKSHIYYLSATDVLFEYIQQLTSTSTDSPNSITMDFTRSQLRDLCEKHGVPKTGTKQVLVDRLASKGILNLKRKLPAETGSPSSEEPSKKPNPEKTCSICDFQHSPVKFRKDAHANIDPNAREAHKNVCLFCWENDIRCQISLSKAHDDVSCLVCRAEDPDPELRFTKREVEALVRDNQELRRLYALTELQDKINSHGSNYQWCQHPNCPLGAVVEPGSTVFECPQKHQNIIEPLIEKERKDEENQTLFLSKLTKACPACGWQILGVGCHAMRCEFQVLEDSTWSSRRQVSVDNSALPVTPFAGNLNDSGLRTADPAQSFPLVPSSSTDNHSR</sequence>
<dbReference type="InterPro" id="IPR005772">
    <property type="entry name" value="ATPase_V1-cplx_fsu_euk"/>
</dbReference>
<dbReference type="PANTHER" id="PTHR13861">
    <property type="entry name" value="VACUOLAR ATP SYNTHASE SUBUNIT F"/>
    <property type="match status" value="1"/>
</dbReference>
<name>A0A517L231_9PEZI</name>
<dbReference type="InterPro" id="IPR036906">
    <property type="entry name" value="ATPase_V1_fsu_sf"/>
</dbReference>
<dbReference type="GO" id="GO:0033180">
    <property type="term" value="C:proton-transporting V-type ATPase, V1 domain"/>
    <property type="evidence" value="ECO:0007669"/>
    <property type="project" value="InterPro"/>
</dbReference>
<evidence type="ECO:0000256" key="6">
    <source>
        <dbReference type="ARBA" id="ARBA00023065"/>
    </source>
</evidence>
<keyword evidence="5" id="KW-0375">Hydrogen ion transport</keyword>
<dbReference type="InterPro" id="IPR003034">
    <property type="entry name" value="SAP_dom"/>
</dbReference>
<gene>
    <name evidence="17" type="ORF">FKW77_009730</name>
</gene>
<comment type="similarity">
    <text evidence="1">Belongs to the V-ATPase F subunit family.</text>
</comment>
<dbReference type="InterPro" id="IPR036361">
    <property type="entry name" value="SAP_dom_sf"/>
</dbReference>
<evidence type="ECO:0000256" key="14">
    <source>
        <dbReference type="SAM" id="Coils"/>
    </source>
</evidence>
<dbReference type="STRING" id="50376.A0A517L231"/>
<evidence type="ECO:0000313" key="18">
    <source>
        <dbReference type="Proteomes" id="UP000316270"/>
    </source>
</evidence>
<dbReference type="GO" id="GO:0046961">
    <property type="term" value="F:proton-transporting ATPase activity, rotational mechanism"/>
    <property type="evidence" value="ECO:0007669"/>
    <property type="project" value="InterPro"/>
</dbReference>
<evidence type="ECO:0000256" key="11">
    <source>
        <dbReference type="ARBA" id="ARBA00032267"/>
    </source>
</evidence>
<evidence type="ECO:0000256" key="8">
    <source>
        <dbReference type="ARBA" id="ARBA00029427"/>
    </source>
</evidence>
<dbReference type="Gene3D" id="1.10.720.30">
    <property type="entry name" value="SAP domain"/>
    <property type="match status" value="1"/>
</dbReference>
<keyword evidence="4" id="KW-0926">Vacuole</keyword>
<dbReference type="NCBIfam" id="TIGR01101">
    <property type="entry name" value="V_ATP_synt_F"/>
    <property type="match status" value="1"/>
</dbReference>
<evidence type="ECO:0000256" key="15">
    <source>
        <dbReference type="SAM" id="MobiDB-lite"/>
    </source>
</evidence>
<dbReference type="SUPFAM" id="SSF159468">
    <property type="entry name" value="AtpF-like"/>
    <property type="match status" value="1"/>
</dbReference>
<keyword evidence="14" id="KW-0175">Coiled coil</keyword>
<keyword evidence="3" id="KW-0813">Transport</keyword>
<evidence type="ECO:0000256" key="2">
    <source>
        <dbReference type="ARBA" id="ARBA00013430"/>
    </source>
</evidence>
<feature type="coiled-coil region" evidence="14">
    <location>
        <begin position="353"/>
        <end position="380"/>
    </location>
</feature>
<feature type="region of interest" description="Disordered" evidence="15">
    <location>
        <begin position="263"/>
        <end position="284"/>
    </location>
</feature>